<dbReference type="AlphaFoldDB" id="A0A381TSG7"/>
<evidence type="ECO:0000313" key="2">
    <source>
        <dbReference type="EMBL" id="SVA18970.1"/>
    </source>
</evidence>
<dbReference type="EMBL" id="UINC01005086">
    <property type="protein sequence ID" value="SVA18970.1"/>
    <property type="molecule type" value="Genomic_DNA"/>
</dbReference>
<organism evidence="2">
    <name type="scientific">marine metagenome</name>
    <dbReference type="NCBI Taxonomy" id="408172"/>
    <lineage>
        <taxon>unclassified sequences</taxon>
        <taxon>metagenomes</taxon>
        <taxon>ecological metagenomes</taxon>
    </lineage>
</organism>
<feature type="region of interest" description="Disordered" evidence="1">
    <location>
        <begin position="27"/>
        <end position="51"/>
    </location>
</feature>
<proteinExistence type="predicted"/>
<evidence type="ECO:0000256" key="1">
    <source>
        <dbReference type="SAM" id="MobiDB-lite"/>
    </source>
</evidence>
<name>A0A381TSG7_9ZZZZ</name>
<reference evidence="2" key="1">
    <citation type="submission" date="2018-05" db="EMBL/GenBank/DDBJ databases">
        <authorList>
            <person name="Lanie J.A."/>
            <person name="Ng W.-L."/>
            <person name="Kazmierczak K.M."/>
            <person name="Andrzejewski T.M."/>
            <person name="Davidsen T.M."/>
            <person name="Wayne K.J."/>
            <person name="Tettelin H."/>
            <person name="Glass J.I."/>
            <person name="Rusch D."/>
            <person name="Podicherti R."/>
            <person name="Tsui H.-C.T."/>
            <person name="Winkler M.E."/>
        </authorList>
    </citation>
    <scope>NUCLEOTIDE SEQUENCE</scope>
</reference>
<gene>
    <name evidence="2" type="ORF">METZ01_LOCUS71824</name>
</gene>
<accession>A0A381TSG7</accession>
<protein>
    <submittedName>
        <fullName evidence="2">Uncharacterized protein</fullName>
    </submittedName>
</protein>
<sequence length="355" mass="40857">MHHRLRTVTALLAFGVLAPVLAFGQSQSQSQSNVEADPGWEMPRLPNGQPDLQGYWTTQTFTPMERPEYLGDQEFYTEEEWAQLQAQLTVDGADPLARHVITIDDAEERERILNQTHRDEDYVHYDNAIWLATRVPKGLSTRRTSLITDPPDGQIPPRNALARSRAAARRAARGDRGSFDGYELRPLSERCIYYGYNGPPLQPPSYNDIHQIFQTPDHVVIFTEQNNNPPRIISLDARSPMSENIRQYPGDSRGHWEGDTLVIESSHFNDRSAWEGSSRDLKVLERFTRVSDDRIHYEFTVEDPATWDQPWSAEIPMMATEGPMYEYACHEGNHDIRHIQEVYRNIELQEAPETR</sequence>